<organism evidence="1 2">
    <name type="scientific">Candidatus Neoehrlichia procyonis str. RAC413</name>
    <dbReference type="NCBI Taxonomy" id="1359163"/>
    <lineage>
        <taxon>Bacteria</taxon>
        <taxon>Pseudomonadati</taxon>
        <taxon>Pseudomonadota</taxon>
        <taxon>Alphaproteobacteria</taxon>
        <taxon>Rickettsiales</taxon>
        <taxon>Anaplasmataceae</taxon>
        <taxon>Candidatus Neoehrlichia</taxon>
    </lineage>
</organism>
<sequence>MPGVKKFMVPCDFGGQVSPFTIYIGEPKTESHPIHHQSTWLSKERGGNVPKDIINSLEKLYDLSKKNGICFADLCVYALKIASHNKKKD</sequence>
<gene>
    <name evidence="1" type="ORF">NLO413_0084</name>
</gene>
<dbReference type="EMBL" id="LANX01000001">
    <property type="protein sequence ID" value="KJV68723.1"/>
    <property type="molecule type" value="Genomic_DNA"/>
</dbReference>
<dbReference type="Proteomes" id="UP000033562">
    <property type="component" value="Unassembled WGS sequence"/>
</dbReference>
<accession>A0A0F3NKZ0</accession>
<reference evidence="1 2" key="1">
    <citation type="submission" date="2015-02" db="EMBL/GenBank/DDBJ databases">
        <title>Genome Sequencing of Rickettsiales.</title>
        <authorList>
            <person name="Daugherty S.C."/>
            <person name="Su Q."/>
            <person name="Abolude K."/>
            <person name="Beier-Sexton M."/>
            <person name="Carlyon J.A."/>
            <person name="Carter R."/>
            <person name="Day N.P."/>
            <person name="Dumler S.J."/>
            <person name="Dyachenko V."/>
            <person name="Godinez A."/>
            <person name="Kurtti T.J."/>
            <person name="Lichay M."/>
            <person name="Mullins K.E."/>
            <person name="Ott S."/>
            <person name="Pappas-Brown V."/>
            <person name="Paris D.H."/>
            <person name="Patel P."/>
            <person name="Richards A.L."/>
            <person name="Sadzewicz L."/>
            <person name="Sears K."/>
            <person name="Seidman D."/>
            <person name="Sengamalay N."/>
            <person name="Stenos J."/>
            <person name="Tallon L.J."/>
            <person name="Vincent G."/>
            <person name="Fraser C.M."/>
            <person name="Munderloh U."/>
            <person name="Dunning-Hotopp J.C."/>
        </authorList>
    </citation>
    <scope>NUCLEOTIDE SEQUENCE [LARGE SCALE GENOMIC DNA]</scope>
    <source>
        <strain evidence="1 2">RAC413</strain>
    </source>
</reference>
<dbReference type="InterPro" id="IPR021277">
    <property type="entry name" value="DUF2610"/>
</dbReference>
<comment type="caution">
    <text evidence="1">The sequence shown here is derived from an EMBL/GenBank/DDBJ whole genome shotgun (WGS) entry which is preliminary data.</text>
</comment>
<evidence type="ECO:0008006" key="3">
    <source>
        <dbReference type="Google" id="ProtNLM"/>
    </source>
</evidence>
<dbReference type="OrthoDB" id="7165659at2"/>
<name>A0A0F3NKZ0_9RICK</name>
<evidence type="ECO:0000313" key="1">
    <source>
        <dbReference type="EMBL" id="KJV68723.1"/>
    </source>
</evidence>
<keyword evidence="2" id="KW-1185">Reference proteome</keyword>
<dbReference type="AlphaFoldDB" id="A0A0F3NKZ0"/>
<evidence type="ECO:0000313" key="2">
    <source>
        <dbReference type="Proteomes" id="UP000033562"/>
    </source>
</evidence>
<dbReference type="RefSeq" id="WP_045808590.1">
    <property type="nucleotide sequence ID" value="NZ_LANX01000001.1"/>
</dbReference>
<protein>
    <recommendedName>
        <fullName evidence="3">DUF2610 domain-containing protein</fullName>
    </recommendedName>
</protein>
<dbReference type="Pfam" id="PF11020">
    <property type="entry name" value="DUF2610"/>
    <property type="match status" value="1"/>
</dbReference>
<dbReference type="PATRIC" id="fig|1359163.3.peg.82"/>
<proteinExistence type="predicted"/>